<reference evidence="2" key="2">
    <citation type="submission" date="2022-09" db="EMBL/GenBank/DDBJ databases">
        <authorList>
            <person name="Sun Q."/>
            <person name="Ohkuma M."/>
        </authorList>
    </citation>
    <scope>NUCLEOTIDE SEQUENCE</scope>
    <source>
        <strain evidence="2">JCM 3093</strain>
    </source>
</reference>
<feature type="compositionally biased region" description="Low complexity" evidence="1">
    <location>
        <begin position="1"/>
        <end position="17"/>
    </location>
</feature>
<proteinExistence type="predicted"/>
<name>A0AA37F8G2_9ACTN</name>
<organism evidence="2 3">
    <name type="scientific">Planomonospora parontospora</name>
    <dbReference type="NCBI Taxonomy" id="58119"/>
    <lineage>
        <taxon>Bacteria</taxon>
        <taxon>Bacillati</taxon>
        <taxon>Actinomycetota</taxon>
        <taxon>Actinomycetes</taxon>
        <taxon>Streptosporangiales</taxon>
        <taxon>Streptosporangiaceae</taxon>
        <taxon>Planomonospora</taxon>
    </lineage>
</organism>
<reference evidence="2" key="1">
    <citation type="journal article" date="2014" name="Int. J. Syst. Evol. Microbiol.">
        <title>Complete genome sequence of Corynebacterium casei LMG S-19264T (=DSM 44701T), isolated from a smear-ripened cheese.</title>
        <authorList>
            <consortium name="US DOE Joint Genome Institute (JGI-PGF)"/>
            <person name="Walter F."/>
            <person name="Albersmeier A."/>
            <person name="Kalinowski J."/>
            <person name="Ruckert C."/>
        </authorList>
    </citation>
    <scope>NUCLEOTIDE SEQUENCE</scope>
    <source>
        <strain evidence="2">JCM 3093</strain>
    </source>
</reference>
<dbReference type="AlphaFoldDB" id="A0AA37F8G2"/>
<accession>A0AA37F8G2</accession>
<evidence type="ECO:0000313" key="2">
    <source>
        <dbReference type="EMBL" id="GGL01460.1"/>
    </source>
</evidence>
<protein>
    <submittedName>
        <fullName evidence="2">Uncharacterized protein</fullName>
    </submittedName>
</protein>
<dbReference type="EMBL" id="BMQD01000063">
    <property type="protein sequence ID" value="GGL01460.1"/>
    <property type="molecule type" value="Genomic_DNA"/>
</dbReference>
<evidence type="ECO:0000313" key="3">
    <source>
        <dbReference type="Proteomes" id="UP000627984"/>
    </source>
</evidence>
<dbReference type="Proteomes" id="UP000627984">
    <property type="component" value="Unassembled WGS sequence"/>
</dbReference>
<sequence>MTPTVAHPAAAPASPAAGQGHGCPGAGDRRIAAMKTARRLIDATGTAPELAGCRVHPHGRAMRAHRADPANASSGWGAHALRGTVPNGRLPPPGWGSAVGFGPIGVAADVRCRPPGGGKR</sequence>
<evidence type="ECO:0000256" key="1">
    <source>
        <dbReference type="SAM" id="MobiDB-lite"/>
    </source>
</evidence>
<gene>
    <name evidence="2" type="ORF">GCM10010126_70880</name>
</gene>
<feature type="region of interest" description="Disordered" evidence="1">
    <location>
        <begin position="1"/>
        <end position="28"/>
    </location>
</feature>
<feature type="region of interest" description="Disordered" evidence="1">
    <location>
        <begin position="59"/>
        <end position="91"/>
    </location>
</feature>
<comment type="caution">
    <text evidence="2">The sequence shown here is derived from an EMBL/GenBank/DDBJ whole genome shotgun (WGS) entry which is preliminary data.</text>
</comment>